<dbReference type="eggNOG" id="COG0835">
    <property type="taxonomic scope" value="Bacteria"/>
</dbReference>
<dbReference type="Pfam" id="PF01584">
    <property type="entry name" value="CheW"/>
    <property type="match status" value="1"/>
</dbReference>
<dbReference type="KEGG" id="dsa:Desal_3700"/>
<dbReference type="GO" id="GO:0005829">
    <property type="term" value="C:cytosol"/>
    <property type="evidence" value="ECO:0007669"/>
    <property type="project" value="TreeGrafter"/>
</dbReference>
<dbReference type="InterPro" id="IPR002545">
    <property type="entry name" value="CheW-lke_dom"/>
</dbReference>
<evidence type="ECO:0000313" key="3">
    <source>
        <dbReference type="Proteomes" id="UP000002601"/>
    </source>
</evidence>
<sequence length="218" mass="24742">MLESCWNTIGYAGDRSCPELERWSHCYHCPHFTSAGLSLLDREPPEGYLAENTEAVAIAKEEEQVETSGAVVFRISREWLALSSQVFVSVLEKRIVRPVPHRNSRMFRGLTSLQGQIIPVVSVRELLGLEAEYLTEEEKGFRVYSRFICVDRGFGRWIFAVDEVFGVHHYSPDALMDAPATVAKAPAAYTRGLFEIDGKRISLLEDELLFEAFNRIIK</sequence>
<dbReference type="PANTHER" id="PTHR22617">
    <property type="entry name" value="CHEMOTAXIS SENSOR HISTIDINE KINASE-RELATED"/>
    <property type="match status" value="1"/>
</dbReference>
<dbReference type="PROSITE" id="PS50851">
    <property type="entry name" value="CHEW"/>
    <property type="match status" value="1"/>
</dbReference>
<dbReference type="GO" id="GO:0007165">
    <property type="term" value="P:signal transduction"/>
    <property type="evidence" value="ECO:0007669"/>
    <property type="project" value="InterPro"/>
</dbReference>
<dbReference type="SMART" id="SM00260">
    <property type="entry name" value="CheW"/>
    <property type="match status" value="1"/>
</dbReference>
<feature type="domain" description="CheW-like" evidence="1">
    <location>
        <begin position="67"/>
        <end position="215"/>
    </location>
</feature>
<name>C6BU37_MARSD</name>
<dbReference type="STRING" id="526222.Desal_3700"/>
<dbReference type="HOGENOM" id="CLU_108791_0_0_7"/>
<dbReference type="SUPFAM" id="SSF50341">
    <property type="entry name" value="CheW-like"/>
    <property type="match status" value="1"/>
</dbReference>
<dbReference type="Proteomes" id="UP000002601">
    <property type="component" value="Chromosome"/>
</dbReference>
<dbReference type="PANTHER" id="PTHR22617:SF23">
    <property type="entry name" value="CHEMOTAXIS PROTEIN CHEW"/>
    <property type="match status" value="1"/>
</dbReference>
<accession>C6BU37</accession>
<dbReference type="AlphaFoldDB" id="C6BU37"/>
<protein>
    <submittedName>
        <fullName evidence="2">CheW protein</fullName>
    </submittedName>
</protein>
<keyword evidence="3" id="KW-1185">Reference proteome</keyword>
<dbReference type="Gene3D" id="2.40.50.180">
    <property type="entry name" value="CheA-289, Domain 4"/>
    <property type="match status" value="1"/>
</dbReference>
<dbReference type="InterPro" id="IPR039315">
    <property type="entry name" value="CheW"/>
</dbReference>
<dbReference type="OrthoDB" id="21516at2"/>
<evidence type="ECO:0000313" key="2">
    <source>
        <dbReference type="EMBL" id="ACS81746.1"/>
    </source>
</evidence>
<dbReference type="GO" id="GO:0006935">
    <property type="term" value="P:chemotaxis"/>
    <property type="evidence" value="ECO:0007669"/>
    <property type="project" value="InterPro"/>
</dbReference>
<dbReference type="EMBL" id="CP001649">
    <property type="protein sequence ID" value="ACS81746.1"/>
    <property type="molecule type" value="Genomic_DNA"/>
</dbReference>
<organism evidence="2 3">
    <name type="scientific">Maridesulfovibrio salexigens (strain ATCC 14822 / DSM 2638 / NCIMB 8403 / VKM B-1763)</name>
    <name type="common">Desulfovibrio salexigens</name>
    <dbReference type="NCBI Taxonomy" id="526222"/>
    <lineage>
        <taxon>Bacteria</taxon>
        <taxon>Pseudomonadati</taxon>
        <taxon>Thermodesulfobacteriota</taxon>
        <taxon>Desulfovibrionia</taxon>
        <taxon>Desulfovibrionales</taxon>
        <taxon>Desulfovibrionaceae</taxon>
        <taxon>Maridesulfovibrio</taxon>
    </lineage>
</organism>
<dbReference type="InterPro" id="IPR036061">
    <property type="entry name" value="CheW-like_dom_sf"/>
</dbReference>
<gene>
    <name evidence="2" type="ordered locus">Desal_3700</name>
</gene>
<dbReference type="Gene3D" id="2.30.30.40">
    <property type="entry name" value="SH3 Domains"/>
    <property type="match status" value="1"/>
</dbReference>
<dbReference type="RefSeq" id="WP_015853562.1">
    <property type="nucleotide sequence ID" value="NC_012881.1"/>
</dbReference>
<reference evidence="2 3" key="1">
    <citation type="submission" date="2009-06" db="EMBL/GenBank/DDBJ databases">
        <title>Complete sequence of Desulfovibrio salexigens DSM 2638.</title>
        <authorList>
            <consortium name="US DOE Joint Genome Institute"/>
            <person name="Lucas S."/>
            <person name="Copeland A."/>
            <person name="Lapidus A."/>
            <person name="Glavina del Rio T."/>
            <person name="Tice H."/>
            <person name="Bruce D."/>
            <person name="Goodwin L."/>
            <person name="Pitluck S."/>
            <person name="Munk A.C."/>
            <person name="Brettin T."/>
            <person name="Detter J.C."/>
            <person name="Han C."/>
            <person name="Tapia R."/>
            <person name="Larimer F."/>
            <person name="Land M."/>
            <person name="Hauser L."/>
            <person name="Kyrpides N."/>
            <person name="Anderson I."/>
            <person name="Wall J.D."/>
            <person name="Arkin A.P."/>
            <person name="Dehal P."/>
            <person name="Chivian D."/>
            <person name="Giles B."/>
            <person name="Hazen T.C."/>
        </authorList>
    </citation>
    <scope>NUCLEOTIDE SEQUENCE [LARGE SCALE GENOMIC DNA]</scope>
    <source>
        <strain evidence="3">ATCC 14822 / DSM 2638 / NCIMB 8403 / VKM B-1763</strain>
    </source>
</reference>
<evidence type="ECO:0000259" key="1">
    <source>
        <dbReference type="PROSITE" id="PS50851"/>
    </source>
</evidence>
<proteinExistence type="predicted"/>